<proteinExistence type="predicted"/>
<dbReference type="RefSeq" id="WP_349053934.1">
    <property type="nucleotide sequence ID" value="NZ_JBBNPS010000011.1"/>
</dbReference>
<feature type="chain" id="PRO_5046003388" evidence="2">
    <location>
        <begin position="20"/>
        <end position="225"/>
    </location>
</feature>
<keyword evidence="5" id="KW-1185">Reference proteome</keyword>
<sequence>MKIFLTSLVSLFAATPVYAAGPSADLLPWLRSALVIVGLASFTYALFSKEFSKSWIFGAAAMLIYFITGIFGGAASVITLLLFLASGVLVLVEAIAPGFGIAGISGTLLFFASLALAMDNGVQAMLTFFLSAVVVLLMARGLWEKGESLPMVKRLMGQDTPKREKLMPWKVGDVGLSRTQLRPEGIGEFNGEEVTVRSTGPLIEGHRKIEIVSVRGRTISVREVD</sequence>
<organism evidence="4 5">
    <name type="scientific">Aedoeadaptatus acetigenes</name>
    <dbReference type="NCBI Taxonomy" id="2981723"/>
    <lineage>
        <taxon>Bacteria</taxon>
        <taxon>Bacillati</taxon>
        <taxon>Bacillota</taxon>
        <taxon>Tissierellia</taxon>
        <taxon>Tissierellales</taxon>
        <taxon>Peptoniphilaceae</taxon>
        <taxon>Aedoeadaptatus</taxon>
    </lineage>
</organism>
<feature type="domain" description="NfeD integral membrane" evidence="3">
    <location>
        <begin position="30"/>
        <end position="138"/>
    </location>
</feature>
<feature type="signal peptide" evidence="2">
    <location>
        <begin position="1"/>
        <end position="19"/>
    </location>
</feature>
<evidence type="ECO:0000259" key="3">
    <source>
        <dbReference type="Pfam" id="PF24961"/>
    </source>
</evidence>
<dbReference type="InterPro" id="IPR052165">
    <property type="entry name" value="Membrane_assoc_protease"/>
</dbReference>
<keyword evidence="1" id="KW-1133">Transmembrane helix</keyword>
<gene>
    <name evidence="4" type="ORF">AAA081_05090</name>
</gene>
<dbReference type="PANTHER" id="PTHR33507">
    <property type="entry name" value="INNER MEMBRANE PROTEIN YBBJ"/>
    <property type="match status" value="1"/>
</dbReference>
<protein>
    <submittedName>
        <fullName evidence="4">NfeD family protein</fullName>
    </submittedName>
</protein>
<reference evidence="4 5" key="1">
    <citation type="submission" date="2024-04" db="EMBL/GenBank/DDBJ databases">
        <title>Human intestinal bacterial collection.</title>
        <authorList>
            <person name="Pauvert C."/>
            <person name="Hitch T.C.A."/>
            <person name="Clavel T."/>
        </authorList>
    </citation>
    <scope>NUCLEOTIDE SEQUENCE [LARGE SCALE GENOMIC DNA]</scope>
    <source>
        <strain evidence="4 5">CLA-SR-H026</strain>
    </source>
</reference>
<evidence type="ECO:0000256" key="1">
    <source>
        <dbReference type="SAM" id="Phobius"/>
    </source>
</evidence>
<evidence type="ECO:0000256" key="2">
    <source>
        <dbReference type="SAM" id="SignalP"/>
    </source>
</evidence>
<dbReference type="EMBL" id="JBBNPS010000011">
    <property type="protein sequence ID" value="MEQ3353677.1"/>
    <property type="molecule type" value="Genomic_DNA"/>
</dbReference>
<keyword evidence="1" id="KW-0472">Membrane</keyword>
<feature type="transmembrane region" description="Helical" evidence="1">
    <location>
        <begin position="59"/>
        <end position="92"/>
    </location>
</feature>
<dbReference type="PANTHER" id="PTHR33507:SF3">
    <property type="entry name" value="INNER MEMBRANE PROTEIN YBBJ"/>
    <property type="match status" value="1"/>
</dbReference>
<keyword evidence="1" id="KW-0812">Transmembrane</keyword>
<evidence type="ECO:0000313" key="5">
    <source>
        <dbReference type="Proteomes" id="UP001481872"/>
    </source>
</evidence>
<name>A0ABV1J900_9FIRM</name>
<feature type="transmembrane region" description="Helical" evidence="1">
    <location>
        <begin position="29"/>
        <end position="47"/>
    </location>
</feature>
<accession>A0ABV1J900</accession>
<dbReference type="Pfam" id="PF24961">
    <property type="entry name" value="NfeD_membrane"/>
    <property type="match status" value="1"/>
</dbReference>
<feature type="transmembrane region" description="Helical" evidence="1">
    <location>
        <begin position="98"/>
        <end position="117"/>
    </location>
</feature>
<keyword evidence="2" id="KW-0732">Signal</keyword>
<feature type="transmembrane region" description="Helical" evidence="1">
    <location>
        <begin position="124"/>
        <end position="143"/>
    </location>
</feature>
<dbReference type="Proteomes" id="UP001481872">
    <property type="component" value="Unassembled WGS sequence"/>
</dbReference>
<comment type="caution">
    <text evidence="4">The sequence shown here is derived from an EMBL/GenBank/DDBJ whole genome shotgun (WGS) entry which is preliminary data.</text>
</comment>
<dbReference type="InterPro" id="IPR056739">
    <property type="entry name" value="NfeD_membrane"/>
</dbReference>
<evidence type="ECO:0000313" key="4">
    <source>
        <dbReference type="EMBL" id="MEQ3353677.1"/>
    </source>
</evidence>